<dbReference type="InterPro" id="IPR012340">
    <property type="entry name" value="NA-bd_OB-fold"/>
</dbReference>
<evidence type="ECO:0000313" key="11">
    <source>
        <dbReference type="Proteomes" id="UP000034350"/>
    </source>
</evidence>
<sequence>MTLNENEVGLILSYGKNFYADKITETENQIKAIFDSISLKLGTREVETGLAPPSTWNLSLDTRRTQSEQSLQVARVCKVIEGYQEPRYMINIKQMAKFVVGKGKKLDASLIQDGMRVGVDRVKYQVLQPLPRKIDASVTLMQVEERPDVTYNDIGGCKEEIEKIREVVEKPLLEPEKFINLGIDPPKGVLLYGPPGTGKTLLARAVANRTDACFIRVIGSELVQKYVGEGARMVREIFEMAKTRRACIIFFDEVDAFGGTRFEDSGENEVQRTMLELINQLDGFDSRGNIKVLMATNRPDTLDPALLRPGRLDRKVEFSLPDLEGRTAILKIHAKTMSVDKDIRYELIARLCNNATGAELRSVCTEAGMFAIRDRRKIATEEDFLKSVDKVIKGYAKFSSTPRYLTYN</sequence>
<dbReference type="AlphaFoldDB" id="A0A0F9WG25"/>
<dbReference type="RefSeq" id="XP_024331432.1">
    <property type="nucleotide sequence ID" value="XM_024474018.1"/>
</dbReference>
<keyword evidence="3" id="KW-0963">Cytoplasm</keyword>
<dbReference type="GeneID" id="36318921"/>
<evidence type="ECO:0000256" key="8">
    <source>
        <dbReference type="RuleBase" id="RU003651"/>
    </source>
</evidence>
<dbReference type="Proteomes" id="UP000034350">
    <property type="component" value="Unassembled WGS sequence"/>
</dbReference>
<dbReference type="OMA" id="RSKYHIE"/>
<dbReference type="InterPro" id="IPR041569">
    <property type="entry name" value="AAA_lid_3"/>
</dbReference>
<dbReference type="GO" id="GO:0005737">
    <property type="term" value="C:cytoplasm"/>
    <property type="evidence" value="ECO:0007669"/>
    <property type="project" value="UniProtKB-SubCell"/>
</dbReference>
<evidence type="ECO:0000256" key="1">
    <source>
        <dbReference type="ARBA" id="ARBA00004496"/>
    </source>
</evidence>
<keyword evidence="6 10" id="KW-0647">Proteasome</keyword>
<comment type="similarity">
    <text evidence="2 8">Belongs to the AAA ATPase family.</text>
</comment>
<keyword evidence="11" id="KW-1185">Reference proteome</keyword>
<protein>
    <recommendedName>
        <fullName evidence="7">26S proteasome regulatory subunit 7 homolog</fullName>
    </recommendedName>
</protein>
<dbReference type="InterPro" id="IPR027417">
    <property type="entry name" value="P-loop_NTPase"/>
</dbReference>
<dbReference type="CDD" id="cd19502">
    <property type="entry name" value="RecA-like_PAN_like"/>
    <property type="match status" value="1"/>
</dbReference>
<gene>
    <name evidence="10" type="ORF">AAJ76_1400025278</name>
</gene>
<keyword evidence="5 8" id="KW-0067">ATP-binding</keyword>
<evidence type="ECO:0000313" key="10">
    <source>
        <dbReference type="EMBL" id="KKO75690.1"/>
    </source>
</evidence>
<accession>A0A0F9WG25</accession>
<proteinExistence type="inferred from homology"/>
<dbReference type="EMBL" id="JPQZ01000014">
    <property type="protein sequence ID" value="KKO75690.1"/>
    <property type="molecule type" value="Genomic_DNA"/>
</dbReference>
<comment type="subcellular location">
    <subcellularLocation>
        <location evidence="1">Cytoplasm</location>
    </subcellularLocation>
</comment>
<dbReference type="SMART" id="SM00382">
    <property type="entry name" value="AAA"/>
    <property type="match status" value="1"/>
</dbReference>
<dbReference type="PROSITE" id="PS00674">
    <property type="entry name" value="AAA"/>
    <property type="match status" value="1"/>
</dbReference>
<dbReference type="GO" id="GO:0005524">
    <property type="term" value="F:ATP binding"/>
    <property type="evidence" value="ECO:0007669"/>
    <property type="project" value="UniProtKB-KW"/>
</dbReference>
<dbReference type="Pfam" id="PF17862">
    <property type="entry name" value="AAA_lid_3"/>
    <property type="match status" value="1"/>
</dbReference>
<keyword evidence="4 8" id="KW-0547">Nucleotide-binding</keyword>
<evidence type="ECO:0000256" key="6">
    <source>
        <dbReference type="ARBA" id="ARBA00022942"/>
    </source>
</evidence>
<dbReference type="Pfam" id="PF00004">
    <property type="entry name" value="AAA"/>
    <property type="match status" value="1"/>
</dbReference>
<dbReference type="InterPro" id="IPR048723">
    <property type="entry name" value="OB_PRS7"/>
</dbReference>
<evidence type="ECO:0000256" key="7">
    <source>
        <dbReference type="ARBA" id="ARBA00067449"/>
    </source>
</evidence>
<organism evidence="10 11">
    <name type="scientific">Vairimorpha ceranae</name>
    <dbReference type="NCBI Taxonomy" id="40302"/>
    <lineage>
        <taxon>Eukaryota</taxon>
        <taxon>Fungi</taxon>
        <taxon>Fungi incertae sedis</taxon>
        <taxon>Microsporidia</taxon>
        <taxon>Nosematidae</taxon>
        <taxon>Vairimorpha</taxon>
    </lineage>
</organism>
<dbReference type="Gene3D" id="2.40.50.140">
    <property type="entry name" value="Nucleic acid-binding proteins"/>
    <property type="match status" value="1"/>
</dbReference>
<evidence type="ECO:0000256" key="3">
    <source>
        <dbReference type="ARBA" id="ARBA00022490"/>
    </source>
</evidence>
<feature type="domain" description="AAA+ ATPase" evidence="9">
    <location>
        <begin position="185"/>
        <end position="322"/>
    </location>
</feature>
<comment type="caution">
    <text evidence="10">The sequence shown here is derived from an EMBL/GenBank/DDBJ whole genome shotgun (WGS) entry which is preliminary data.</text>
</comment>
<evidence type="ECO:0000256" key="4">
    <source>
        <dbReference type="ARBA" id="ARBA00022741"/>
    </source>
</evidence>
<dbReference type="VEuPathDB" id="MicrosporidiaDB:G9O61_00g011530"/>
<dbReference type="InterPro" id="IPR050221">
    <property type="entry name" value="26S_Proteasome_ATPase"/>
</dbReference>
<reference evidence="10 11" key="1">
    <citation type="journal article" date="2015" name="Environ. Microbiol.">
        <title>Genome analyses suggest the presence of polyploidy and recent human-driven expansions in eight global populations of the honeybee pathogen Nosema ceranae.</title>
        <authorList>
            <person name="Pelin A."/>
            <person name="Selman M."/>
            <person name="Aris-Brosou S."/>
            <person name="Farinelli L."/>
            <person name="Corradi N."/>
        </authorList>
    </citation>
    <scope>NUCLEOTIDE SEQUENCE [LARGE SCALE GENOMIC DNA]</scope>
    <source>
        <strain evidence="10 11">PA08 1199</strain>
    </source>
</reference>
<name>A0A0F9WG25_9MICR</name>
<dbReference type="Gene3D" id="3.40.50.300">
    <property type="entry name" value="P-loop containing nucleotide triphosphate hydrolases"/>
    <property type="match status" value="1"/>
</dbReference>
<evidence type="ECO:0000259" key="9">
    <source>
        <dbReference type="SMART" id="SM00382"/>
    </source>
</evidence>
<dbReference type="VEuPathDB" id="MicrosporidiaDB:AAJ76_1400025278"/>
<evidence type="ECO:0000256" key="5">
    <source>
        <dbReference type="ARBA" id="ARBA00022840"/>
    </source>
</evidence>
<dbReference type="OrthoDB" id="1937997at2759"/>
<dbReference type="InterPro" id="IPR003593">
    <property type="entry name" value="AAA+_ATPase"/>
</dbReference>
<dbReference type="FunFam" id="1.10.8.60:FF:000005">
    <property type="entry name" value="26S protease regulatory subunit 7"/>
    <property type="match status" value="1"/>
</dbReference>
<dbReference type="InterPro" id="IPR003960">
    <property type="entry name" value="ATPase_AAA_CS"/>
</dbReference>
<dbReference type="InterPro" id="IPR003959">
    <property type="entry name" value="ATPase_AAA_core"/>
</dbReference>
<dbReference type="SUPFAM" id="SSF52540">
    <property type="entry name" value="P-loop containing nucleoside triphosphate hydrolases"/>
    <property type="match status" value="1"/>
</dbReference>
<dbReference type="GO" id="GO:0008540">
    <property type="term" value="C:proteasome regulatory particle, base subcomplex"/>
    <property type="evidence" value="ECO:0007669"/>
    <property type="project" value="UniProtKB-ARBA"/>
</dbReference>
<dbReference type="FunFam" id="3.40.50.300:FF:000027">
    <property type="entry name" value="26S protease regulatory subunit 7"/>
    <property type="match status" value="1"/>
</dbReference>
<evidence type="ECO:0000256" key="2">
    <source>
        <dbReference type="ARBA" id="ARBA00006914"/>
    </source>
</evidence>
<dbReference type="PANTHER" id="PTHR23073">
    <property type="entry name" value="26S PROTEASOME REGULATORY SUBUNIT"/>
    <property type="match status" value="1"/>
</dbReference>
<dbReference type="Pfam" id="PF21236">
    <property type="entry name" value="OB_PRS7"/>
    <property type="match status" value="1"/>
</dbReference>
<dbReference type="VEuPathDB" id="MicrosporidiaDB:NCER_100015"/>
<dbReference type="GO" id="GO:0016887">
    <property type="term" value="F:ATP hydrolysis activity"/>
    <property type="evidence" value="ECO:0007669"/>
    <property type="project" value="InterPro"/>
</dbReference>
<dbReference type="Gene3D" id="1.10.8.60">
    <property type="match status" value="1"/>
</dbReference>